<organism evidence="2 3">
    <name type="scientific">Deinococcus koreensis</name>
    <dbReference type="NCBI Taxonomy" id="2054903"/>
    <lineage>
        <taxon>Bacteria</taxon>
        <taxon>Thermotogati</taxon>
        <taxon>Deinococcota</taxon>
        <taxon>Deinococci</taxon>
        <taxon>Deinococcales</taxon>
        <taxon>Deinococcaceae</taxon>
        <taxon>Deinococcus</taxon>
    </lineage>
</organism>
<dbReference type="Pfam" id="PF02452">
    <property type="entry name" value="PemK_toxin"/>
    <property type="match status" value="1"/>
</dbReference>
<comment type="similarity">
    <text evidence="1">Belongs to the PemK/MazF family.</text>
</comment>
<keyword evidence="1" id="KW-0540">Nuclease</keyword>
<dbReference type="AlphaFoldDB" id="A0A2K3UXB6"/>
<name>A0A2K3UXB6_9DEIO</name>
<dbReference type="PANTHER" id="PTHR33988:SF1">
    <property type="entry name" value="ENDORIBONUCLEASE MAZF7-RELATED"/>
    <property type="match status" value="1"/>
</dbReference>
<accession>A0A2K3UXB6</accession>
<dbReference type="GO" id="GO:0004521">
    <property type="term" value="F:RNA endonuclease activity"/>
    <property type="evidence" value="ECO:0007669"/>
    <property type="project" value="TreeGrafter"/>
</dbReference>
<protein>
    <recommendedName>
        <fullName evidence="1">mRNA interferase</fullName>
        <ecNumber evidence="1">3.1.-.-</ecNumber>
    </recommendedName>
</protein>
<comment type="caution">
    <text evidence="2">The sequence shown here is derived from an EMBL/GenBank/DDBJ whole genome shotgun (WGS) entry which is preliminary data.</text>
</comment>
<dbReference type="SUPFAM" id="SSF50118">
    <property type="entry name" value="Cell growth inhibitor/plasmid maintenance toxic component"/>
    <property type="match status" value="1"/>
</dbReference>
<dbReference type="PIRSF" id="PIRSF033490">
    <property type="entry name" value="MazF"/>
    <property type="match status" value="1"/>
</dbReference>
<keyword evidence="1" id="KW-0255">Endonuclease</keyword>
<evidence type="ECO:0000256" key="1">
    <source>
        <dbReference type="PIRNR" id="PIRNR033490"/>
    </source>
</evidence>
<dbReference type="GO" id="GO:0006402">
    <property type="term" value="P:mRNA catabolic process"/>
    <property type="evidence" value="ECO:0007669"/>
    <property type="project" value="TreeGrafter"/>
</dbReference>
<evidence type="ECO:0000313" key="2">
    <source>
        <dbReference type="EMBL" id="PNY81179.1"/>
    </source>
</evidence>
<gene>
    <name evidence="2" type="ORF">CVO96_07105</name>
</gene>
<keyword evidence="1" id="KW-0378">Hydrolase</keyword>
<dbReference type="InterPro" id="IPR011067">
    <property type="entry name" value="Plasmid_toxin/cell-grow_inhib"/>
</dbReference>
<proteinExistence type="inferred from homology"/>
<sequence length="133" mass="14956">MTTAWTTSPLSCGVTDWQGCQRGEVWQVQFNPSLRSEGKDEHPAVILSIDQLNRSRMPLTTIIPFTSAVPRYEGMLNVRVEPDASNGLTKISWAQPHMIRAVNRELRLVRRRGALAEADFARIQEAVRDVLGL</sequence>
<dbReference type="PANTHER" id="PTHR33988">
    <property type="entry name" value="ENDORIBONUCLEASE MAZF-RELATED"/>
    <property type="match status" value="1"/>
</dbReference>
<dbReference type="OrthoDB" id="9793906at2"/>
<dbReference type="GO" id="GO:0016075">
    <property type="term" value="P:rRNA catabolic process"/>
    <property type="evidence" value="ECO:0007669"/>
    <property type="project" value="TreeGrafter"/>
</dbReference>
<dbReference type="GO" id="GO:0003677">
    <property type="term" value="F:DNA binding"/>
    <property type="evidence" value="ECO:0007669"/>
    <property type="project" value="InterPro"/>
</dbReference>
<keyword evidence="3" id="KW-1185">Reference proteome</keyword>
<dbReference type="EMBL" id="PPPD01000001">
    <property type="protein sequence ID" value="PNY81179.1"/>
    <property type="molecule type" value="Genomic_DNA"/>
</dbReference>
<reference evidence="2 3" key="1">
    <citation type="submission" date="2018-01" db="EMBL/GenBank/DDBJ databases">
        <title>Deinococcus koreensis sp. nov., a radiation-resistant bacterium isolated from river water.</title>
        <authorList>
            <person name="Choi A."/>
        </authorList>
    </citation>
    <scope>NUCLEOTIDE SEQUENCE [LARGE SCALE GENOMIC DNA]</scope>
    <source>
        <strain evidence="2 3">SJW1-2</strain>
    </source>
</reference>
<dbReference type="Proteomes" id="UP000236379">
    <property type="component" value="Unassembled WGS sequence"/>
</dbReference>
<evidence type="ECO:0000313" key="3">
    <source>
        <dbReference type="Proteomes" id="UP000236379"/>
    </source>
</evidence>
<comment type="function">
    <text evidence="1">Toxic component of a type II toxin-antitoxin (TA) system.</text>
</comment>
<dbReference type="Gene3D" id="2.30.30.110">
    <property type="match status" value="1"/>
</dbReference>
<dbReference type="InterPro" id="IPR003477">
    <property type="entry name" value="PemK-like"/>
</dbReference>
<dbReference type="EC" id="3.1.-.-" evidence="1"/>
<dbReference type="GO" id="GO:0016787">
    <property type="term" value="F:hydrolase activity"/>
    <property type="evidence" value="ECO:0007669"/>
    <property type="project" value="UniProtKB-KW"/>
</dbReference>